<sequence length="261" mass="29340">MKIHIMSDLHLEVSTMDPAYTPPECDVVVLAGDISNGKGVKGVEWAASTFSQPVVMVNGNHEFYSSTDMEGHRLKLLDAASNTPNVTVLDNSHVDIGGVRFIGSTLWTDFNLYGTRDKHMEMAPYRMNDYHKIRTGAPHYMKLTPMQVLAAHQKARAYLTAELFMAKDKNLKPVVVSHHAPHPNSIVAAFDGDFCNPYYASDLTDLINVWKPPLWIHGHMHSSLDYMVDHTRVVCNPRGYARYPQAVGENWDFNPAYVVKI</sequence>
<evidence type="ECO:0000259" key="1">
    <source>
        <dbReference type="Pfam" id="PF00149"/>
    </source>
</evidence>
<reference evidence="2" key="1">
    <citation type="submission" date="2020-04" db="EMBL/GenBank/DDBJ databases">
        <authorList>
            <person name="Chiriac C."/>
            <person name="Salcher M."/>
            <person name="Ghai R."/>
            <person name="Kavagutti S V."/>
        </authorList>
    </citation>
    <scope>NUCLEOTIDE SEQUENCE</scope>
</reference>
<feature type="domain" description="Calcineurin-like phosphoesterase" evidence="1">
    <location>
        <begin position="1"/>
        <end position="222"/>
    </location>
</feature>
<dbReference type="SUPFAM" id="SSF56300">
    <property type="entry name" value="Metallo-dependent phosphatases"/>
    <property type="match status" value="1"/>
</dbReference>
<dbReference type="EMBL" id="LR796165">
    <property type="protein sequence ID" value="CAB4122927.1"/>
    <property type="molecule type" value="Genomic_DNA"/>
</dbReference>
<organism evidence="2">
    <name type="scientific">uncultured Caudovirales phage</name>
    <dbReference type="NCBI Taxonomy" id="2100421"/>
    <lineage>
        <taxon>Viruses</taxon>
        <taxon>Duplodnaviria</taxon>
        <taxon>Heunggongvirae</taxon>
        <taxon>Uroviricota</taxon>
        <taxon>Caudoviricetes</taxon>
        <taxon>Peduoviridae</taxon>
        <taxon>Maltschvirus</taxon>
        <taxon>Maltschvirus maltsch</taxon>
    </lineage>
</organism>
<dbReference type="GO" id="GO:0016787">
    <property type="term" value="F:hydrolase activity"/>
    <property type="evidence" value="ECO:0007669"/>
    <property type="project" value="InterPro"/>
</dbReference>
<accession>A0A6J5KPU1</accession>
<protein>
    <submittedName>
        <fullName evidence="2">COG2129 Predicted phosphoesterases, related to the Icc protein</fullName>
    </submittedName>
</protein>
<dbReference type="Gene3D" id="3.60.21.10">
    <property type="match status" value="1"/>
</dbReference>
<proteinExistence type="predicted"/>
<name>A0A6J5KPU1_9CAUD</name>
<dbReference type="InterPro" id="IPR004843">
    <property type="entry name" value="Calcineurin-like_PHP"/>
</dbReference>
<evidence type="ECO:0000313" key="2">
    <source>
        <dbReference type="EMBL" id="CAB4122927.1"/>
    </source>
</evidence>
<dbReference type="Pfam" id="PF00149">
    <property type="entry name" value="Metallophos"/>
    <property type="match status" value="1"/>
</dbReference>
<dbReference type="PANTHER" id="PTHR37844">
    <property type="entry name" value="SER/THR PROTEIN PHOSPHATASE SUPERFAMILY (AFU_ORTHOLOGUE AFUA_1G14840)"/>
    <property type="match status" value="1"/>
</dbReference>
<gene>
    <name evidence="2" type="ORF">UFOVP28_76</name>
</gene>
<dbReference type="InterPro" id="IPR029052">
    <property type="entry name" value="Metallo-depent_PP-like"/>
</dbReference>
<dbReference type="PANTHER" id="PTHR37844:SF2">
    <property type="entry name" value="SER_THR PROTEIN PHOSPHATASE SUPERFAMILY (AFU_ORTHOLOGUE AFUA_1G14840)"/>
    <property type="match status" value="1"/>
</dbReference>